<evidence type="ECO:0000256" key="7">
    <source>
        <dbReference type="SAM" id="MobiDB-lite"/>
    </source>
</evidence>
<sequence>MSKAVFETSVHRFVVDDSCTVAPPALRDCSSHGKPFETSSASCTSKQTNTAPSIVSGGHPKPSPPSDMASHGVARTARARTKEQREQDLEKILKYRALEDQLRRRLTDGHFGQETFQLTSQLLRLNPEYYTAWNVRRRCLTSGLLSRPSDGSSPSKVLPSSSASANPTPSSGGSLPSSLAETRPSPDSQRIGGSGTIPEPGGGDTTTTGRPEQDEGVIRSELAFTMPLLVEYPKCYWIWKYRLWMLDQATHSLPAVAARAIWDEELGLVAKMLHRDPRNFHAWGYRRHVVSQLESPALGGRSMAEPEFEYTTKMIHMDLSNFSAWHNRSQLIPRLLAERGADADSRKGFLDAELVLVRDALNVGPEDQSLWYYHQYLLFNLAEARDHRAIAPRLAMSDRKVYVTDEIANIRELLEDYTDIKWIYEALIEYTLALCQMDSRPLDGLQREDVAHWLGKLRDLDPKRSGRWGDLETELSLE</sequence>
<feature type="compositionally biased region" description="Low complexity" evidence="7">
    <location>
        <begin position="149"/>
        <end position="179"/>
    </location>
</feature>
<accession>A0A2S4KXX0</accession>
<name>A0A2S4KXX0_9HYPO</name>
<evidence type="ECO:0000256" key="2">
    <source>
        <dbReference type="ARBA" id="ARBA00022602"/>
    </source>
</evidence>
<feature type="region of interest" description="Disordered" evidence="7">
    <location>
        <begin position="145"/>
        <end position="213"/>
    </location>
</feature>
<feature type="compositionally biased region" description="Gly residues" evidence="7">
    <location>
        <begin position="192"/>
        <end position="204"/>
    </location>
</feature>
<dbReference type="Proteomes" id="UP000237481">
    <property type="component" value="Unassembled WGS sequence"/>
</dbReference>
<reference evidence="8 9" key="1">
    <citation type="submission" date="2018-01" db="EMBL/GenBank/DDBJ databases">
        <title>Harnessing the power of phylogenomics to disentangle the directionality and signatures of interkingdom host jumping in the parasitic fungal genus Tolypocladium.</title>
        <authorList>
            <person name="Quandt C.A."/>
            <person name="Patterson W."/>
            <person name="Spatafora J.W."/>
        </authorList>
    </citation>
    <scope>NUCLEOTIDE SEQUENCE [LARGE SCALE GENOMIC DNA]</scope>
    <source>
        <strain evidence="8 9">NRBC 100945</strain>
    </source>
</reference>
<dbReference type="Gene3D" id="1.25.40.120">
    <property type="entry name" value="Protein prenylyltransferase"/>
    <property type="match status" value="2"/>
</dbReference>
<dbReference type="EC" id="2.5.1.60" evidence="6"/>
<evidence type="ECO:0000313" key="9">
    <source>
        <dbReference type="Proteomes" id="UP000237481"/>
    </source>
</evidence>
<keyword evidence="9" id="KW-1185">Reference proteome</keyword>
<evidence type="ECO:0000313" key="8">
    <source>
        <dbReference type="EMBL" id="POR35024.1"/>
    </source>
</evidence>
<dbReference type="OrthoDB" id="1658at2759"/>
<dbReference type="EMBL" id="PKSG01000475">
    <property type="protein sequence ID" value="POR35024.1"/>
    <property type="molecule type" value="Genomic_DNA"/>
</dbReference>
<dbReference type="PROSITE" id="PS51147">
    <property type="entry name" value="PFTA"/>
    <property type="match status" value="4"/>
</dbReference>
<evidence type="ECO:0000256" key="5">
    <source>
        <dbReference type="ARBA" id="ARBA00047658"/>
    </source>
</evidence>
<dbReference type="AlphaFoldDB" id="A0A2S4KXX0"/>
<dbReference type="GO" id="GO:0005968">
    <property type="term" value="C:Rab-protein geranylgeranyltransferase complex"/>
    <property type="evidence" value="ECO:0007669"/>
    <property type="project" value="TreeGrafter"/>
</dbReference>
<dbReference type="SUPFAM" id="SSF48439">
    <property type="entry name" value="Protein prenylyltransferase"/>
    <property type="match status" value="1"/>
</dbReference>
<dbReference type="GO" id="GO:0097354">
    <property type="term" value="P:prenylation"/>
    <property type="evidence" value="ECO:0007669"/>
    <property type="project" value="UniProtKB-UniRule"/>
</dbReference>
<comment type="caution">
    <text evidence="8">The sequence shown here is derived from an EMBL/GenBank/DDBJ whole genome shotgun (WGS) entry which is preliminary data.</text>
</comment>
<organism evidence="8 9">
    <name type="scientific">Tolypocladium paradoxum</name>
    <dbReference type="NCBI Taxonomy" id="94208"/>
    <lineage>
        <taxon>Eukaryota</taxon>
        <taxon>Fungi</taxon>
        <taxon>Dikarya</taxon>
        <taxon>Ascomycota</taxon>
        <taxon>Pezizomycotina</taxon>
        <taxon>Sordariomycetes</taxon>
        <taxon>Hypocreomycetidae</taxon>
        <taxon>Hypocreales</taxon>
        <taxon>Ophiocordycipitaceae</taxon>
        <taxon>Tolypocladium</taxon>
    </lineage>
</organism>
<dbReference type="PANTHER" id="PTHR11129:SF2">
    <property type="entry name" value="GERANYLGERANYL TRANSFERASE TYPE-2 SUBUNIT ALPHA"/>
    <property type="match status" value="1"/>
</dbReference>
<feature type="region of interest" description="Disordered" evidence="7">
    <location>
        <begin position="31"/>
        <end position="87"/>
    </location>
</feature>
<dbReference type="GO" id="GO:0004663">
    <property type="term" value="F:Rab geranylgeranyltransferase activity"/>
    <property type="evidence" value="ECO:0007669"/>
    <property type="project" value="UniProtKB-UniRule"/>
</dbReference>
<dbReference type="PANTHER" id="PTHR11129">
    <property type="entry name" value="PROTEIN FARNESYLTRANSFERASE ALPHA SUBUNIT/RAB GERANYLGERANYL TRANSFERASE ALPHA SUBUNIT"/>
    <property type="match status" value="1"/>
</dbReference>
<gene>
    <name evidence="8" type="ORF">TPAR_04794</name>
</gene>
<feature type="compositionally biased region" description="Polar residues" evidence="7">
    <location>
        <begin position="37"/>
        <end position="53"/>
    </location>
</feature>
<comment type="similarity">
    <text evidence="1 6">Belongs to the protein prenyltransferase subunit alpha family.</text>
</comment>
<dbReference type="Pfam" id="PF01239">
    <property type="entry name" value="PPTA"/>
    <property type="match status" value="5"/>
</dbReference>
<evidence type="ECO:0000256" key="3">
    <source>
        <dbReference type="ARBA" id="ARBA00022679"/>
    </source>
</evidence>
<dbReference type="STRING" id="94208.A0A2S4KXX0"/>
<protein>
    <recommendedName>
        <fullName evidence="6">Geranylgeranyl transferase type-2 subunit alpha</fullName>
        <ecNumber evidence="6">2.5.1.60</ecNumber>
    </recommendedName>
    <alternativeName>
        <fullName evidence="6">Geranylgeranyl transferase type II subunit alpha</fullName>
    </alternativeName>
</protein>
<proteinExistence type="inferred from homology"/>
<keyword evidence="4" id="KW-0677">Repeat</keyword>
<comment type="function">
    <text evidence="6">Catalyzes the transfer of a geranyl-geranyl moiety from geranyl-geranyl pyrophosphate to cysteines occuring in specific C-terminal amino acid sequences.</text>
</comment>
<evidence type="ECO:0000256" key="4">
    <source>
        <dbReference type="ARBA" id="ARBA00022737"/>
    </source>
</evidence>
<evidence type="ECO:0000256" key="6">
    <source>
        <dbReference type="RuleBase" id="RU367120"/>
    </source>
</evidence>
<keyword evidence="3 6" id="KW-0808">Transferase</keyword>
<dbReference type="InterPro" id="IPR002088">
    <property type="entry name" value="Prenyl_trans_a"/>
</dbReference>
<comment type="catalytic activity">
    <reaction evidence="5 6">
        <text>geranylgeranyl diphosphate + L-cysteinyl-[protein] = S-geranylgeranyl-L-cysteinyl-[protein] + diphosphate</text>
        <dbReference type="Rhea" id="RHEA:21240"/>
        <dbReference type="Rhea" id="RHEA-COMP:10131"/>
        <dbReference type="Rhea" id="RHEA-COMP:11537"/>
        <dbReference type="ChEBI" id="CHEBI:29950"/>
        <dbReference type="ChEBI" id="CHEBI:33019"/>
        <dbReference type="ChEBI" id="CHEBI:57533"/>
        <dbReference type="ChEBI" id="CHEBI:86021"/>
        <dbReference type="EC" id="2.5.1.60"/>
    </reaction>
</comment>
<keyword evidence="2 6" id="KW-0637">Prenyltransferase</keyword>
<evidence type="ECO:0000256" key="1">
    <source>
        <dbReference type="ARBA" id="ARBA00006734"/>
    </source>
</evidence>